<dbReference type="PANTHER" id="PTHR45616">
    <property type="entry name" value="GATA-TYPE DOMAIN-CONTAINING PROTEIN"/>
    <property type="match status" value="1"/>
</dbReference>
<keyword evidence="4" id="KW-1185">Reference proteome</keyword>
<dbReference type="PANTHER" id="PTHR45616:SF2">
    <property type="entry name" value="KERATIN, TYPE II CYTOSKELETAL 72"/>
    <property type="match status" value="1"/>
</dbReference>
<name>A0AB34I397_ESCRO</name>
<sequence length="218" mass="24169">MRTVRGSPPHSRTPLRAEFSTVLCSSSLVPQPQIQELQVTADQHGDDLKLTEAEISHLNRWIQRIRLEIGNVEKQDAQAKLDELEAALLQSKQELARMLREYPELALDEHKAGPGRGDCRLLPAAGGRGGQSSHPRTMANMTSNLDAHDPLLESPLILRGSAETPPPMDMRFLVPPGFGGRNCGSAGVAAARTSFRTFRQLFLDRHLKILVLVRKSWE</sequence>
<feature type="coiled-coil region" evidence="1">
    <location>
        <begin position="34"/>
        <end position="101"/>
    </location>
</feature>
<feature type="compositionally biased region" description="Polar residues" evidence="2">
    <location>
        <begin position="131"/>
        <end position="142"/>
    </location>
</feature>
<gene>
    <name evidence="3" type="ORF">J1605_001685</name>
</gene>
<dbReference type="Proteomes" id="UP001159641">
    <property type="component" value="Unassembled WGS sequence"/>
</dbReference>
<dbReference type="EMBL" id="JAIQCJ010000117">
    <property type="protein sequence ID" value="KAJ8797949.1"/>
    <property type="molecule type" value="Genomic_DNA"/>
</dbReference>
<proteinExistence type="predicted"/>
<evidence type="ECO:0000313" key="3">
    <source>
        <dbReference type="EMBL" id="KAJ8797949.1"/>
    </source>
</evidence>
<dbReference type="GO" id="GO:0045109">
    <property type="term" value="P:intermediate filament organization"/>
    <property type="evidence" value="ECO:0007669"/>
    <property type="project" value="TreeGrafter"/>
</dbReference>
<dbReference type="GO" id="GO:0031424">
    <property type="term" value="P:keratinization"/>
    <property type="evidence" value="ECO:0007669"/>
    <property type="project" value="TreeGrafter"/>
</dbReference>
<comment type="caution">
    <text evidence="3">The sequence shown here is derived from an EMBL/GenBank/DDBJ whole genome shotgun (WGS) entry which is preliminary data.</text>
</comment>
<evidence type="ECO:0000256" key="2">
    <source>
        <dbReference type="SAM" id="MobiDB-lite"/>
    </source>
</evidence>
<dbReference type="GO" id="GO:0030280">
    <property type="term" value="F:structural constituent of skin epidermis"/>
    <property type="evidence" value="ECO:0007669"/>
    <property type="project" value="TreeGrafter"/>
</dbReference>
<dbReference type="GO" id="GO:0005615">
    <property type="term" value="C:extracellular space"/>
    <property type="evidence" value="ECO:0007669"/>
    <property type="project" value="TreeGrafter"/>
</dbReference>
<evidence type="ECO:0000313" key="4">
    <source>
        <dbReference type="Proteomes" id="UP001159641"/>
    </source>
</evidence>
<dbReference type="AlphaFoldDB" id="A0AB34I397"/>
<reference evidence="3 4" key="1">
    <citation type="submission" date="2022-11" db="EMBL/GenBank/DDBJ databases">
        <title>Whole genome sequence of Eschrichtius robustus ER-17-0199.</title>
        <authorList>
            <person name="Bruniche-Olsen A."/>
            <person name="Black A.N."/>
            <person name="Fields C.J."/>
            <person name="Walden K."/>
            <person name="Dewoody J.A."/>
        </authorList>
    </citation>
    <scope>NUCLEOTIDE SEQUENCE [LARGE SCALE GENOMIC DNA]</scope>
    <source>
        <strain evidence="3">ER-17-0199</strain>
        <tissue evidence="3">Blubber</tissue>
    </source>
</reference>
<organism evidence="3 4">
    <name type="scientific">Eschrichtius robustus</name>
    <name type="common">California gray whale</name>
    <name type="synonym">Eschrichtius gibbosus</name>
    <dbReference type="NCBI Taxonomy" id="9764"/>
    <lineage>
        <taxon>Eukaryota</taxon>
        <taxon>Metazoa</taxon>
        <taxon>Chordata</taxon>
        <taxon>Craniata</taxon>
        <taxon>Vertebrata</taxon>
        <taxon>Euteleostomi</taxon>
        <taxon>Mammalia</taxon>
        <taxon>Eutheria</taxon>
        <taxon>Laurasiatheria</taxon>
        <taxon>Artiodactyla</taxon>
        <taxon>Whippomorpha</taxon>
        <taxon>Cetacea</taxon>
        <taxon>Mysticeti</taxon>
        <taxon>Eschrichtiidae</taxon>
        <taxon>Eschrichtius</taxon>
    </lineage>
</organism>
<protein>
    <submittedName>
        <fullName evidence="3">Uncharacterized protein</fullName>
    </submittedName>
</protein>
<evidence type="ECO:0000256" key="1">
    <source>
        <dbReference type="SAM" id="Coils"/>
    </source>
</evidence>
<accession>A0AB34I397</accession>
<feature type="region of interest" description="Disordered" evidence="2">
    <location>
        <begin position="123"/>
        <end position="142"/>
    </location>
</feature>
<dbReference type="GO" id="GO:0045095">
    <property type="term" value="C:keratin filament"/>
    <property type="evidence" value="ECO:0007669"/>
    <property type="project" value="TreeGrafter"/>
</dbReference>
<keyword evidence="1" id="KW-0175">Coiled coil</keyword>